<dbReference type="GO" id="GO:0016757">
    <property type="term" value="F:glycosyltransferase activity"/>
    <property type="evidence" value="ECO:0007669"/>
    <property type="project" value="InterPro"/>
</dbReference>
<protein>
    <recommendedName>
        <fullName evidence="1">Glycosyl transferase family 1 domain-containing protein</fullName>
    </recommendedName>
</protein>
<dbReference type="CDD" id="cd03801">
    <property type="entry name" value="GT4_PimA-like"/>
    <property type="match status" value="1"/>
</dbReference>
<proteinExistence type="predicted"/>
<feature type="non-terminal residue" evidence="2">
    <location>
        <position position="343"/>
    </location>
</feature>
<accession>A0A3B0UNL9</accession>
<evidence type="ECO:0000259" key="1">
    <source>
        <dbReference type="Pfam" id="PF00534"/>
    </source>
</evidence>
<dbReference type="AlphaFoldDB" id="A0A3B0UNL9"/>
<dbReference type="SUPFAM" id="SSF53756">
    <property type="entry name" value="UDP-Glycosyltransferase/glycogen phosphorylase"/>
    <property type="match status" value="1"/>
</dbReference>
<dbReference type="EMBL" id="UOES01000134">
    <property type="protein sequence ID" value="VAW26757.1"/>
    <property type="molecule type" value="Genomic_DNA"/>
</dbReference>
<sequence length="343" mass="39570">MIKTRVLFIGMHRLDRSPSQRYRFEQYFSFLESNNITCELSYLISEEDDKVLYALGNYFGKFLIFIKSWKQRLKDVKRANSFDYIFIQREAFMTGTTYFEKKFAKSTAKLIFDFDDSIWLEDRNEANEKLAFLKKLSKTSEIIALCDTVVAGNKYLEEYAKQFNKNAIIIPTTIDTNWYKPARKERNDKIIIGWSGSFSTIKHFESAIGALTKIKSKYGNKVDFKVIGDGNYRYEPLNIIGQKWQSKTEVKDLQDISIGIMPLPDIEWTRGKCGLKGLQYMGLAIPTIMSPVGVNTEIIEHGVNGMLASTEEEWVICLSQLIESSELRKKLGEAGRKTVEDVY</sequence>
<feature type="domain" description="Glycosyl transferase family 1" evidence="1">
    <location>
        <begin position="183"/>
        <end position="337"/>
    </location>
</feature>
<reference evidence="2" key="1">
    <citation type="submission" date="2018-06" db="EMBL/GenBank/DDBJ databases">
        <authorList>
            <person name="Zhirakovskaya E."/>
        </authorList>
    </citation>
    <scope>NUCLEOTIDE SEQUENCE</scope>
</reference>
<dbReference type="InterPro" id="IPR001296">
    <property type="entry name" value="Glyco_trans_1"/>
</dbReference>
<organism evidence="2">
    <name type="scientific">hydrothermal vent metagenome</name>
    <dbReference type="NCBI Taxonomy" id="652676"/>
    <lineage>
        <taxon>unclassified sequences</taxon>
        <taxon>metagenomes</taxon>
        <taxon>ecological metagenomes</taxon>
    </lineage>
</organism>
<dbReference type="Pfam" id="PF00534">
    <property type="entry name" value="Glycos_transf_1"/>
    <property type="match status" value="1"/>
</dbReference>
<gene>
    <name evidence="2" type="ORF">MNBD_BACTEROID06-91</name>
</gene>
<evidence type="ECO:0000313" key="2">
    <source>
        <dbReference type="EMBL" id="VAW26757.1"/>
    </source>
</evidence>
<name>A0A3B0UNL9_9ZZZZ</name>
<dbReference type="PANTHER" id="PTHR12526">
    <property type="entry name" value="GLYCOSYLTRANSFERASE"/>
    <property type="match status" value="1"/>
</dbReference>
<dbReference type="Gene3D" id="3.40.50.2000">
    <property type="entry name" value="Glycogen Phosphorylase B"/>
    <property type="match status" value="2"/>
</dbReference>